<sequence>MTRRLNGGDQDGQEHVNGQLKQLFDDDAFLTDLSRGVDPSEGDDALAGLLLDLTKEAQEPPAAMPDWSTLLPGILDQDQDSPVESTSDTTVMQASNPATQEFAPVSISDTPNTATNSADADESATVVPLAARREKRAKSGSSGVHSLDASATQRKSHPFLSGLVGAAAATLVIAGGGAAVYNADENSPLYGMNQQLFGNQDSPSVVELASTLEEVDSRTASGDVEGARALLEQARAMLDGMAPPPKAPSEATRTVESEPGTQTLTATVTESASPEPPVTETQTVTSTEVQTVTTTAVAPPVWTPNPEPTTTAAPTSTPSTGGGEGTGNDGDSGLVPPQTPGN</sequence>
<keyword evidence="2" id="KW-0812">Transmembrane</keyword>
<feature type="region of interest" description="Disordered" evidence="1">
    <location>
        <begin position="132"/>
        <end position="151"/>
    </location>
</feature>
<accession>A0A0F6Z4P7</accession>
<evidence type="ECO:0000313" key="4">
    <source>
        <dbReference type="Proteomes" id="UP000034037"/>
    </source>
</evidence>
<dbReference type="HOGENOM" id="CLU_068401_0_0_11"/>
<feature type="compositionally biased region" description="Low complexity" evidence="1">
    <location>
        <begin position="278"/>
        <end position="300"/>
    </location>
</feature>
<feature type="compositionally biased region" description="Gly residues" evidence="1">
    <location>
        <begin position="320"/>
        <end position="330"/>
    </location>
</feature>
<dbReference type="RefSeq" id="WP_003860697.1">
    <property type="nucleotide sequence ID" value="NZ_CP011309.1"/>
</dbReference>
<name>A0A0F6Z4P7_9CORY</name>
<feature type="transmembrane region" description="Helical" evidence="2">
    <location>
        <begin position="159"/>
        <end position="181"/>
    </location>
</feature>
<organism evidence="3 4">
    <name type="scientific">[Brevibacterium] flavum</name>
    <dbReference type="NCBI Taxonomy" id="92706"/>
    <lineage>
        <taxon>Bacteria</taxon>
        <taxon>Bacillati</taxon>
        <taxon>Actinomycetota</taxon>
        <taxon>Actinomycetes</taxon>
        <taxon>Mycobacteriales</taxon>
        <taxon>Corynebacteriaceae</taxon>
        <taxon>Corynebacterium</taxon>
    </lineage>
</organism>
<dbReference type="EMBL" id="CP011309">
    <property type="protein sequence ID" value="AKF26650.1"/>
    <property type="molecule type" value="Genomic_DNA"/>
</dbReference>
<keyword evidence="2" id="KW-0472">Membrane</keyword>
<protein>
    <recommendedName>
        <fullName evidence="5">Anti-sigma-D factor RsdA sigma factor binding region domain-containing protein</fullName>
    </recommendedName>
</protein>
<proteinExistence type="predicted"/>
<dbReference type="Proteomes" id="UP000034037">
    <property type="component" value="Chromosome"/>
</dbReference>
<feature type="compositionally biased region" description="Polar residues" evidence="1">
    <location>
        <begin position="80"/>
        <end position="99"/>
    </location>
</feature>
<dbReference type="AlphaFoldDB" id="A0A0F6Z4P7"/>
<feature type="compositionally biased region" description="Polar residues" evidence="1">
    <location>
        <begin position="107"/>
        <end position="118"/>
    </location>
</feature>
<feature type="compositionally biased region" description="Polar residues" evidence="1">
    <location>
        <begin position="251"/>
        <end position="272"/>
    </location>
</feature>
<evidence type="ECO:0008006" key="5">
    <source>
        <dbReference type="Google" id="ProtNLM"/>
    </source>
</evidence>
<feature type="region of interest" description="Disordered" evidence="1">
    <location>
        <begin position="239"/>
        <end position="342"/>
    </location>
</feature>
<reference evidence="3 4" key="1">
    <citation type="submission" date="2015-04" db="EMBL/GenBank/DDBJ databases">
        <title>Complete Genome Sequence of Brevibacterium flavum ATCC 15168.</title>
        <authorList>
            <person name="Ahn J."/>
            <person name="Park G."/>
            <person name="Jeon W."/>
            <person name="Jang Y."/>
            <person name="Jang M."/>
            <person name="Lee H."/>
            <person name="Lee H."/>
        </authorList>
    </citation>
    <scope>NUCLEOTIDE SEQUENCE [LARGE SCALE GENOMIC DNA]</scope>
    <source>
        <strain evidence="3 4">ATCC 15168</strain>
    </source>
</reference>
<keyword evidence="4" id="KW-1185">Reference proteome</keyword>
<dbReference type="PATRIC" id="fig|92706.3.peg.684"/>
<gene>
    <name evidence="3" type="ORF">YH66_03315</name>
</gene>
<feature type="compositionally biased region" description="Polar residues" evidence="1">
    <location>
        <begin position="139"/>
        <end position="151"/>
    </location>
</feature>
<keyword evidence="2" id="KW-1133">Transmembrane helix</keyword>
<evidence type="ECO:0000256" key="1">
    <source>
        <dbReference type="SAM" id="MobiDB-lite"/>
    </source>
</evidence>
<feature type="region of interest" description="Disordered" evidence="1">
    <location>
        <begin position="60"/>
        <end position="126"/>
    </location>
</feature>
<evidence type="ECO:0000313" key="3">
    <source>
        <dbReference type="EMBL" id="AKF26650.1"/>
    </source>
</evidence>
<evidence type="ECO:0000256" key="2">
    <source>
        <dbReference type="SAM" id="Phobius"/>
    </source>
</evidence>
<feature type="compositionally biased region" description="Low complexity" evidence="1">
    <location>
        <begin position="308"/>
        <end position="319"/>
    </location>
</feature>